<dbReference type="Pfam" id="PF11838">
    <property type="entry name" value="ERAP1_C"/>
    <property type="match status" value="1"/>
</dbReference>
<dbReference type="GeneID" id="100372683"/>
<dbReference type="SUPFAM" id="SSF55486">
    <property type="entry name" value="Metalloproteases ('zincins'), catalytic domain"/>
    <property type="match status" value="1"/>
</dbReference>
<dbReference type="Pfam" id="PF01433">
    <property type="entry name" value="Peptidase_M1"/>
    <property type="match status" value="1"/>
</dbReference>
<dbReference type="InterPro" id="IPR050344">
    <property type="entry name" value="Peptidase_M1_aminopeptidases"/>
</dbReference>
<keyword evidence="2 7" id="KW-0645">Protease</keyword>
<dbReference type="InterPro" id="IPR024571">
    <property type="entry name" value="ERAP1-like_C_dom"/>
</dbReference>
<evidence type="ECO:0000313" key="12">
    <source>
        <dbReference type="Proteomes" id="UP000694865"/>
    </source>
</evidence>
<dbReference type="InterPro" id="IPR045357">
    <property type="entry name" value="Aminopeptidase_N-like_N"/>
</dbReference>
<dbReference type="CDD" id="cd09601">
    <property type="entry name" value="M1_APN-Q_like"/>
    <property type="match status" value="1"/>
</dbReference>
<feature type="domain" description="Aminopeptidase N-like N-terminal" evidence="11">
    <location>
        <begin position="88"/>
        <end position="281"/>
    </location>
</feature>
<keyword evidence="7" id="KW-0812">Transmembrane</keyword>
<keyword evidence="5 7" id="KW-0862">Zinc</keyword>
<protein>
    <recommendedName>
        <fullName evidence="7">Aminopeptidase</fullName>
        <ecNumber evidence="7">3.4.11.-</ecNumber>
    </recommendedName>
</protein>
<evidence type="ECO:0000256" key="6">
    <source>
        <dbReference type="ARBA" id="ARBA00023049"/>
    </source>
</evidence>
<evidence type="ECO:0000256" key="5">
    <source>
        <dbReference type="ARBA" id="ARBA00022833"/>
    </source>
</evidence>
<organism evidence="12 13">
    <name type="scientific">Saccoglossus kowalevskii</name>
    <name type="common">Acorn worm</name>
    <dbReference type="NCBI Taxonomy" id="10224"/>
    <lineage>
        <taxon>Eukaryota</taxon>
        <taxon>Metazoa</taxon>
        <taxon>Hemichordata</taxon>
        <taxon>Enteropneusta</taxon>
        <taxon>Harrimaniidae</taxon>
        <taxon>Saccoglossus</taxon>
    </lineage>
</organism>
<dbReference type="InterPro" id="IPR034016">
    <property type="entry name" value="M1_APN-typ"/>
</dbReference>
<dbReference type="PANTHER" id="PTHR11533:SF301">
    <property type="entry name" value="AMINOPEPTIDASE"/>
    <property type="match status" value="1"/>
</dbReference>
<evidence type="ECO:0000256" key="8">
    <source>
        <dbReference type="SAM" id="MobiDB-lite"/>
    </source>
</evidence>
<dbReference type="Gene3D" id="1.10.390.10">
    <property type="entry name" value="Neutral Protease Domain 2"/>
    <property type="match status" value="1"/>
</dbReference>
<keyword evidence="7" id="KW-0031">Aminopeptidase</keyword>
<keyword evidence="4 7" id="KW-0378">Hydrolase</keyword>
<proteinExistence type="inferred from homology"/>
<dbReference type="Gene3D" id="2.60.40.1730">
    <property type="entry name" value="tricorn interacting facor f3 domain"/>
    <property type="match status" value="1"/>
</dbReference>
<dbReference type="Gene3D" id="2.60.40.1910">
    <property type="match status" value="1"/>
</dbReference>
<keyword evidence="3 7" id="KW-0479">Metal-binding</keyword>
<dbReference type="RefSeq" id="XP_006821163.1">
    <property type="nucleotide sequence ID" value="XM_006821100.1"/>
</dbReference>
<dbReference type="EC" id="3.4.11.-" evidence="7"/>
<evidence type="ECO:0000256" key="7">
    <source>
        <dbReference type="RuleBase" id="RU364040"/>
    </source>
</evidence>
<dbReference type="SUPFAM" id="SSF63737">
    <property type="entry name" value="Leukotriene A4 hydrolase N-terminal domain"/>
    <property type="match status" value="1"/>
</dbReference>
<comment type="similarity">
    <text evidence="1 7">Belongs to the peptidase M1 family.</text>
</comment>
<dbReference type="PANTHER" id="PTHR11533">
    <property type="entry name" value="PROTEASE M1 ZINC METALLOPROTEASE"/>
    <property type="match status" value="1"/>
</dbReference>
<reference evidence="13" key="1">
    <citation type="submission" date="2025-08" db="UniProtKB">
        <authorList>
            <consortium name="RefSeq"/>
        </authorList>
    </citation>
    <scope>IDENTIFICATION</scope>
    <source>
        <tissue evidence="13">Testes</tissue>
    </source>
</reference>
<dbReference type="InterPro" id="IPR042097">
    <property type="entry name" value="Aminopeptidase_N-like_N_sf"/>
</dbReference>
<accession>A0ABM0MMC2</accession>
<evidence type="ECO:0000259" key="9">
    <source>
        <dbReference type="Pfam" id="PF01433"/>
    </source>
</evidence>
<keyword evidence="12" id="KW-1185">Reference proteome</keyword>
<dbReference type="InterPro" id="IPR027268">
    <property type="entry name" value="Peptidase_M4/M1_CTD_sf"/>
</dbReference>
<dbReference type="Pfam" id="PF17900">
    <property type="entry name" value="Peptidase_M1_N"/>
    <property type="match status" value="1"/>
</dbReference>
<evidence type="ECO:0000259" key="10">
    <source>
        <dbReference type="Pfam" id="PF11838"/>
    </source>
</evidence>
<feature type="transmembrane region" description="Helical" evidence="7">
    <location>
        <begin position="21"/>
        <end position="45"/>
    </location>
</feature>
<keyword evidence="7" id="KW-1133">Transmembrane helix</keyword>
<comment type="cofactor">
    <cofactor evidence="7">
        <name>Zn(2+)</name>
        <dbReference type="ChEBI" id="CHEBI:29105"/>
    </cofactor>
    <text evidence="7">Binds 1 zinc ion per subunit.</text>
</comment>
<sequence>MLREMEMEREDDKKSGVYIGNMGIFCIVIAVVALCIGVGLLAYYVPDRNCADSSLPTPEAGTGTDEPPSTKPPGVEPNWPGRVQTNVVPQHYFVHLKVYLDDEDGEKKFKFDGDSYAEFNFTEPTSVVKIHINKLDKIMDEGNIRLTKNGEEVAIKSPREETEYQFLVIETVDDMEKDTVYRLTTKFVGALEDDLAGFYRSSYTTSQNEMRWLATTQFQATDARKAFPCFDEPALKATFDITLEHRTKRTAMSNMPIKNQVTNGDWNTTTYETTVKMSTYLLAFVVSDLVCEQRPACNNDNCILRVCARDEMKHTMEYALDAGVTIINYFEEYFDIPYPLPKQDMAAVPDFAAGAMENWGLILYRETALLYDPDVSSATNKQRVAVVVSHELAHQWFGNLMSPAWWDDLWLNEGFASYVEYIGVNRHEPDWQMMDQFVNEDLHRVFQLDGLGSSHPIFVPVNKPEEISEIFDTISYSKGASIIRMMNYILGEAVFREGLTLFLKRHSYEAATSNDLWAALTEADVGVGDHDVKQIMDTWTLQMGYPVVTVARTSENTAIAEQKHFLIDPDAVVDDKYGDMGYKWYVQLSYMVKDGGIQEIMMSPDDATVDISLPSGTETNDWILANINQTGYYRVNYDTGNWVALQKQLSEDHQVIPVVNRAGLIDDAFNLARSGDLYQTIAFELTLYLIKEEQYLPWDTFINIIIYIRDMLSRTGAFGALELRYQQVYQQTSLKTVRFHRANVLSTACRYGYKPCIDEAVQQFDLWMQDPVANAITPNLKSLVYCNGIRHGGVKEWDFMWERYQQESDAGEKSRLQSSMACSNVPWILSRYLEYSIDSTKIRKQDASYTIRYVASNYVGRALAWDFFRANYDILFDMFGTSLFTWSRMLTALTSQLNTRFELSQLIDFGDNHPNLGSAARAYEQAIESTKANIKWMDNNFEQVQEWLENQ</sequence>
<feature type="domain" description="Peptidase M1 membrane alanine aminopeptidase" evidence="9">
    <location>
        <begin position="318"/>
        <end position="539"/>
    </location>
</feature>
<evidence type="ECO:0000256" key="2">
    <source>
        <dbReference type="ARBA" id="ARBA00022670"/>
    </source>
</evidence>
<keyword evidence="7" id="KW-0472">Membrane</keyword>
<feature type="domain" description="ERAP1-like C-terminal" evidence="10">
    <location>
        <begin position="622"/>
        <end position="931"/>
    </location>
</feature>
<keyword evidence="6 7" id="KW-0482">Metalloprotease</keyword>
<dbReference type="InterPro" id="IPR014782">
    <property type="entry name" value="Peptidase_M1_dom"/>
</dbReference>
<gene>
    <name evidence="13" type="primary">LOC100372683</name>
</gene>
<dbReference type="PRINTS" id="PR00756">
    <property type="entry name" value="ALADIPTASE"/>
</dbReference>
<dbReference type="Proteomes" id="UP000694865">
    <property type="component" value="Unplaced"/>
</dbReference>
<evidence type="ECO:0000256" key="4">
    <source>
        <dbReference type="ARBA" id="ARBA00022801"/>
    </source>
</evidence>
<dbReference type="InterPro" id="IPR001930">
    <property type="entry name" value="Peptidase_M1"/>
</dbReference>
<name>A0ABM0MMC2_SACKO</name>
<dbReference type="Gene3D" id="1.25.50.20">
    <property type="match status" value="1"/>
</dbReference>
<evidence type="ECO:0000313" key="13">
    <source>
        <dbReference type="RefSeq" id="XP_006821163.1"/>
    </source>
</evidence>
<evidence type="ECO:0000256" key="1">
    <source>
        <dbReference type="ARBA" id="ARBA00010136"/>
    </source>
</evidence>
<evidence type="ECO:0000256" key="3">
    <source>
        <dbReference type="ARBA" id="ARBA00022723"/>
    </source>
</evidence>
<feature type="region of interest" description="Disordered" evidence="8">
    <location>
        <begin position="54"/>
        <end position="78"/>
    </location>
</feature>
<evidence type="ECO:0000259" key="11">
    <source>
        <dbReference type="Pfam" id="PF17900"/>
    </source>
</evidence>